<dbReference type="SMART" id="SM00382">
    <property type="entry name" value="AAA"/>
    <property type="match status" value="2"/>
</dbReference>
<evidence type="ECO:0000256" key="9">
    <source>
        <dbReference type="ARBA" id="ARBA00022967"/>
    </source>
</evidence>
<evidence type="ECO:0000313" key="18">
    <source>
        <dbReference type="Proteomes" id="UP001237642"/>
    </source>
</evidence>
<protein>
    <recommendedName>
        <fullName evidence="3">ABC-type xenobiotic transporter</fullName>
        <ecNumber evidence="3">7.6.2.2</ecNumber>
    </recommendedName>
</protein>
<comment type="caution">
    <text evidence="17">The sequence shown here is derived from an EMBL/GenBank/DDBJ whole genome shotgun (WGS) entry which is preliminary data.</text>
</comment>
<dbReference type="InterPro" id="IPR027417">
    <property type="entry name" value="P-loop_NTPase"/>
</dbReference>
<evidence type="ECO:0000256" key="1">
    <source>
        <dbReference type="ARBA" id="ARBA00004141"/>
    </source>
</evidence>
<feature type="region of interest" description="Disordered" evidence="13">
    <location>
        <begin position="872"/>
        <end position="917"/>
    </location>
</feature>
<comment type="similarity">
    <text evidence="2">Belongs to the ABC transporter superfamily. ABCC family. Conjugate transporter (TC 3.A.1.208) subfamily.</text>
</comment>
<dbReference type="CDD" id="cd18580">
    <property type="entry name" value="ABC_6TM_ABCC_D2"/>
    <property type="match status" value="1"/>
</dbReference>
<dbReference type="EMBL" id="JAUIZM010000006">
    <property type="protein sequence ID" value="KAK1380244.1"/>
    <property type="molecule type" value="Genomic_DNA"/>
</dbReference>
<dbReference type="PANTHER" id="PTHR24223:SF386">
    <property type="entry name" value="ABC-TYPE XENOBIOTIC TRANSPORTER"/>
    <property type="match status" value="1"/>
</dbReference>
<dbReference type="InterPro" id="IPR050173">
    <property type="entry name" value="ABC_transporter_C-like"/>
</dbReference>
<dbReference type="EC" id="7.6.2.2" evidence="3"/>
<dbReference type="GO" id="GO:0005524">
    <property type="term" value="F:ATP binding"/>
    <property type="evidence" value="ECO:0007669"/>
    <property type="project" value="UniProtKB-KW"/>
</dbReference>
<dbReference type="Pfam" id="PF00664">
    <property type="entry name" value="ABC_membrane"/>
    <property type="match status" value="2"/>
</dbReference>
<reference evidence="17" key="1">
    <citation type="submission" date="2023-02" db="EMBL/GenBank/DDBJ databases">
        <title>Genome of toxic invasive species Heracleum sosnowskyi carries increased number of genes despite the absence of recent whole-genome duplications.</title>
        <authorList>
            <person name="Schelkunov M."/>
            <person name="Shtratnikova V."/>
            <person name="Makarenko M."/>
            <person name="Klepikova A."/>
            <person name="Omelchenko D."/>
            <person name="Novikova G."/>
            <person name="Obukhova E."/>
            <person name="Bogdanov V."/>
            <person name="Penin A."/>
            <person name="Logacheva M."/>
        </authorList>
    </citation>
    <scope>NUCLEOTIDE SEQUENCE</scope>
    <source>
        <strain evidence="17">Hsosn_3</strain>
        <tissue evidence="17">Leaf</tissue>
    </source>
</reference>
<sequence length="1500" mass="168018">MSEPSWLNDLECSASTVGFSQWLGFIFLSPCSQRILFSCIDLVFLVSLFVFGLQKLCSRFIYKHNINSASINEPLLEETNKSSYTVTLWFKLTVVVACVLSLAYTVLCVLSFIRGVWTSWKLIEGLFWLVQALTFLAISVLVAHEKKFKAVVHPVSLRLYWIAHFVIVVLFAASAVTRLVTETEYVDEYVMIDDIFFLVSLPLSAFLFVVAIYGSSGISVFTENGISPNLVTELNGLDPRDSNVSGYANASLLSRGTWYWMNPLITKGYESPLSLDDVPTLPADHRAQRMAELFEMNWPKEGGNLKNPVRDTLIRCFWKHIAFTGLLSLLRLSVMYIGPMLIQNFVDYTSGDRSDPFEGYYLISILFFAKIIEVLSSHQFNFQCARLGMLIRSSLITSLYKKGLRLSCSSRQDHGVGQIVNHMAVDAQQLSDMVPQLHPIWMTPLQIGVALSLLYSSMGLSVIAATITVIGTMFFTLWITRKNNKFQYHIMRNKDSRMKATNEMLSNMRVIKFQAWEEHFNKRIQSFRDLEYGWLSKFMYAISTNMVVLWNIPMVMAVLTFGVALWLNVVRLDAGTVFTATTIFRILQEPIRTFPQALISVSQAMVSLGRLDGFMTSKELENRSVERVLGCGGRTAVEVKGGNFSWDDKDGIANLKDVNITIKKGELAAIVGTVGSGKSSLLASVLGEMHKLSGEVRVCGTTSYVAQTSWIQNATIQENILFGSPMNRKLYEEVLRVCCLQKDMEVMEHGDQTEIGERGINLSGGQKQRIQLARAVYQDCDIYLLDDVFSAVDAETGSEIFKECVRGALKDKTVLLVTHQVDFLHNADLILVMRDGKIVESGRYEPLLKAGLDFGALVAAHETSMELVETSTTVASDNSLQRPKSPLASSSPKKPTGENGVLAQSNSKKGNSKLIEEEERESGQVSFGVYKQYFTEAFGWWGVAGVLLISLLWQGSTMGSDYWLAYETSADRDFVPSLFITVYAIFGVVSCVFVLGRAFFVTYLGLKTTQSFFHRILHSILHAPMSFFDTTPSGRILSRASSDQANIDFLIPFFLSMTITMYFTLLGVLVITCQYAWPTVFCLVPLIWLNIWYRGYYLASSRELTRLDQITKAPVIHHFSETISGVMTIRCFRKQGRFIQENIDKVNANLRMDFHNNGANEWLGFRLELMGCLVLCVSASFLILLPSTIIKPENVGLTLSYGLSLNGVLFWTVYLSCFVENRMVSVERIKQFISIPSEAAWKMTESLPSPNWPNSGNIEITNLQVRYRSNTPLVLKGITLSIHGGDKIGVVGRTGSGKSTLIQVFFRLVEPSGGKIIIDGLDICKLGLHDLRSRFGIIPQDPVLFQGTVRSNIDPIGLYSDEDIWKSLERCQLKDVVAEKPEKLDAPVVDGGDNWSVGQRQLLCLGRVMLKRSRILFMDEATASVDSQTDAIIQKIIREEFEDCTIITIAHRIPTVIDCDKVLVIDAGLAKEYDAPSELLERPSLFAALVQEYSNRSSGL</sequence>
<dbReference type="InterPro" id="IPR003593">
    <property type="entry name" value="AAA+_ATPase"/>
</dbReference>
<dbReference type="Gene3D" id="3.40.50.300">
    <property type="entry name" value="P-loop containing nucleotide triphosphate hydrolases"/>
    <property type="match status" value="2"/>
</dbReference>
<evidence type="ECO:0000256" key="7">
    <source>
        <dbReference type="ARBA" id="ARBA00022741"/>
    </source>
</evidence>
<evidence type="ECO:0000256" key="14">
    <source>
        <dbReference type="SAM" id="Phobius"/>
    </source>
</evidence>
<dbReference type="InterPro" id="IPR017871">
    <property type="entry name" value="ABC_transporter-like_CS"/>
</dbReference>
<feature type="domain" description="ABC transporter" evidence="15">
    <location>
        <begin position="1258"/>
        <end position="1492"/>
    </location>
</feature>
<feature type="transmembrane region" description="Helical" evidence="14">
    <location>
        <begin position="1201"/>
        <end position="1219"/>
    </location>
</feature>
<evidence type="ECO:0000256" key="3">
    <source>
        <dbReference type="ARBA" id="ARBA00012191"/>
    </source>
</evidence>
<dbReference type="PROSITE" id="PS50929">
    <property type="entry name" value="ABC_TM1F"/>
    <property type="match status" value="2"/>
</dbReference>
<feature type="transmembrane region" description="Helical" evidence="14">
    <location>
        <begin position="1169"/>
        <end position="1189"/>
    </location>
</feature>
<dbReference type="PANTHER" id="PTHR24223">
    <property type="entry name" value="ATP-BINDING CASSETTE SUB-FAMILY C"/>
    <property type="match status" value="1"/>
</dbReference>
<keyword evidence="11 14" id="KW-0472">Membrane</keyword>
<evidence type="ECO:0000313" key="17">
    <source>
        <dbReference type="EMBL" id="KAK1380244.1"/>
    </source>
</evidence>
<evidence type="ECO:0000256" key="11">
    <source>
        <dbReference type="ARBA" id="ARBA00023136"/>
    </source>
</evidence>
<dbReference type="GO" id="GO:0016020">
    <property type="term" value="C:membrane"/>
    <property type="evidence" value="ECO:0007669"/>
    <property type="project" value="UniProtKB-SubCell"/>
</dbReference>
<feature type="transmembrane region" description="Helical" evidence="14">
    <location>
        <begin position="547"/>
        <end position="567"/>
    </location>
</feature>
<feature type="transmembrane region" description="Helical" evidence="14">
    <location>
        <begin position="155"/>
        <end position="175"/>
    </location>
</feature>
<dbReference type="GO" id="GO:0008559">
    <property type="term" value="F:ABC-type xenobiotic transporter activity"/>
    <property type="evidence" value="ECO:0007669"/>
    <property type="project" value="UniProtKB-EC"/>
</dbReference>
<dbReference type="PROSITE" id="PS00211">
    <property type="entry name" value="ABC_TRANSPORTER_1"/>
    <property type="match status" value="1"/>
</dbReference>
<dbReference type="FunFam" id="3.40.50.300:FF:000169">
    <property type="entry name" value="ABC transporter C family member 3"/>
    <property type="match status" value="1"/>
</dbReference>
<dbReference type="SUPFAM" id="SSF52540">
    <property type="entry name" value="P-loop containing nucleoside triphosphate hydrolases"/>
    <property type="match status" value="2"/>
</dbReference>
<evidence type="ECO:0000259" key="16">
    <source>
        <dbReference type="PROSITE" id="PS50929"/>
    </source>
</evidence>
<reference evidence="17" key="2">
    <citation type="submission" date="2023-05" db="EMBL/GenBank/DDBJ databases">
        <authorList>
            <person name="Schelkunov M.I."/>
        </authorList>
    </citation>
    <scope>NUCLEOTIDE SEQUENCE</scope>
    <source>
        <strain evidence="17">Hsosn_3</strain>
        <tissue evidence="17">Leaf</tissue>
    </source>
</reference>
<feature type="domain" description="ABC transporter" evidence="15">
    <location>
        <begin position="639"/>
        <end position="860"/>
    </location>
</feature>
<feature type="transmembrane region" description="Helical" evidence="14">
    <location>
        <begin position="88"/>
        <end position="113"/>
    </location>
</feature>
<name>A0AAD8I6W5_9APIA</name>
<proteinExistence type="inferred from homology"/>
<dbReference type="SUPFAM" id="SSF90123">
    <property type="entry name" value="ABC transporter transmembrane region"/>
    <property type="match status" value="2"/>
</dbReference>
<dbReference type="FunFam" id="1.20.1560.10:FF:000003">
    <property type="entry name" value="ABC transporter C family member 10"/>
    <property type="match status" value="1"/>
</dbReference>
<keyword evidence="7" id="KW-0547">Nucleotide-binding</keyword>
<dbReference type="CDD" id="cd03244">
    <property type="entry name" value="ABCC_MRP_domain2"/>
    <property type="match status" value="1"/>
</dbReference>
<dbReference type="Gene3D" id="1.20.1560.10">
    <property type="entry name" value="ABC transporter type 1, transmembrane domain"/>
    <property type="match status" value="2"/>
</dbReference>
<dbReference type="PROSITE" id="PS50893">
    <property type="entry name" value="ABC_TRANSPORTER_2"/>
    <property type="match status" value="2"/>
</dbReference>
<evidence type="ECO:0000256" key="13">
    <source>
        <dbReference type="SAM" id="MobiDB-lite"/>
    </source>
</evidence>
<evidence type="ECO:0000256" key="12">
    <source>
        <dbReference type="ARBA" id="ARBA00034018"/>
    </source>
</evidence>
<keyword evidence="4" id="KW-0813">Transport</keyword>
<evidence type="ECO:0000256" key="2">
    <source>
        <dbReference type="ARBA" id="ARBA00009726"/>
    </source>
</evidence>
<feature type="transmembrane region" description="Helical" evidence="14">
    <location>
        <begin position="35"/>
        <end position="53"/>
    </location>
</feature>
<evidence type="ECO:0000256" key="5">
    <source>
        <dbReference type="ARBA" id="ARBA00022692"/>
    </source>
</evidence>
<evidence type="ECO:0000256" key="4">
    <source>
        <dbReference type="ARBA" id="ARBA00022448"/>
    </source>
</evidence>
<dbReference type="CDD" id="cd18579">
    <property type="entry name" value="ABC_6TM_ABCC_D1"/>
    <property type="match status" value="1"/>
</dbReference>
<dbReference type="InterPro" id="IPR036640">
    <property type="entry name" value="ABC1_TM_sf"/>
</dbReference>
<dbReference type="CDD" id="cd03250">
    <property type="entry name" value="ABCC_MRP_domain1"/>
    <property type="match status" value="1"/>
</dbReference>
<keyword evidence="8" id="KW-0067">ATP-binding</keyword>
<dbReference type="Proteomes" id="UP001237642">
    <property type="component" value="Unassembled WGS sequence"/>
</dbReference>
<feature type="transmembrane region" description="Helical" evidence="14">
    <location>
        <begin position="359"/>
        <end position="376"/>
    </location>
</feature>
<feature type="domain" description="ABC transmembrane type-1" evidence="16">
    <location>
        <begin position="322"/>
        <end position="603"/>
    </location>
</feature>
<dbReference type="FunFam" id="1.20.1560.10:FF:000002">
    <property type="entry name" value="ABC transporter C family member 5"/>
    <property type="match status" value="1"/>
</dbReference>
<dbReference type="Pfam" id="PF00005">
    <property type="entry name" value="ABC_tran"/>
    <property type="match status" value="2"/>
</dbReference>
<dbReference type="InterPro" id="IPR011527">
    <property type="entry name" value="ABC1_TM_dom"/>
</dbReference>
<feature type="transmembrane region" description="Helical" evidence="14">
    <location>
        <begin position="461"/>
        <end position="480"/>
    </location>
</feature>
<comment type="catalytic activity">
    <reaction evidence="12">
        <text>ATP + H2O + xenobioticSide 1 = ADP + phosphate + xenobioticSide 2.</text>
        <dbReference type="EC" id="7.6.2.2"/>
    </reaction>
</comment>
<feature type="transmembrane region" description="Helical" evidence="14">
    <location>
        <begin position="974"/>
        <end position="1000"/>
    </location>
</feature>
<evidence type="ECO:0000256" key="10">
    <source>
        <dbReference type="ARBA" id="ARBA00022989"/>
    </source>
</evidence>
<feature type="transmembrane region" description="Helical" evidence="14">
    <location>
        <begin position="195"/>
        <end position="214"/>
    </location>
</feature>
<gene>
    <name evidence="17" type="ORF">POM88_026988</name>
</gene>
<feature type="domain" description="ABC transmembrane type-1" evidence="16">
    <location>
        <begin position="944"/>
        <end position="1221"/>
    </location>
</feature>
<keyword evidence="9" id="KW-1278">Translocase</keyword>
<keyword evidence="18" id="KW-1185">Reference proteome</keyword>
<feature type="compositionally biased region" description="Low complexity" evidence="13">
    <location>
        <begin position="883"/>
        <end position="894"/>
    </location>
</feature>
<feature type="transmembrane region" description="Helical" evidence="14">
    <location>
        <begin position="320"/>
        <end position="339"/>
    </location>
</feature>
<feature type="compositionally biased region" description="Polar residues" evidence="13">
    <location>
        <begin position="872"/>
        <end position="882"/>
    </location>
</feature>
<evidence type="ECO:0000259" key="15">
    <source>
        <dbReference type="PROSITE" id="PS50893"/>
    </source>
</evidence>
<accession>A0AAD8I6W5</accession>
<comment type="subcellular location">
    <subcellularLocation>
        <location evidence="1">Membrane</location>
        <topology evidence="1">Multi-pass membrane protein</topology>
    </subcellularLocation>
</comment>
<feature type="transmembrane region" description="Helical" evidence="14">
    <location>
        <begin position="1075"/>
        <end position="1093"/>
    </location>
</feature>
<evidence type="ECO:0000256" key="6">
    <source>
        <dbReference type="ARBA" id="ARBA00022737"/>
    </source>
</evidence>
<evidence type="ECO:0000256" key="8">
    <source>
        <dbReference type="ARBA" id="ARBA00022840"/>
    </source>
</evidence>
<dbReference type="InterPro" id="IPR044746">
    <property type="entry name" value="ABCC_6TM_D1"/>
</dbReference>
<dbReference type="FunFam" id="3.40.50.300:FF:001048">
    <property type="entry name" value="ABC transporter C family member 4"/>
    <property type="match status" value="1"/>
</dbReference>
<dbReference type="InterPro" id="IPR003439">
    <property type="entry name" value="ABC_transporter-like_ATP-bd"/>
</dbReference>
<organism evidence="17 18">
    <name type="scientific">Heracleum sosnowskyi</name>
    <dbReference type="NCBI Taxonomy" id="360622"/>
    <lineage>
        <taxon>Eukaryota</taxon>
        <taxon>Viridiplantae</taxon>
        <taxon>Streptophyta</taxon>
        <taxon>Embryophyta</taxon>
        <taxon>Tracheophyta</taxon>
        <taxon>Spermatophyta</taxon>
        <taxon>Magnoliopsida</taxon>
        <taxon>eudicotyledons</taxon>
        <taxon>Gunneridae</taxon>
        <taxon>Pentapetalae</taxon>
        <taxon>asterids</taxon>
        <taxon>campanulids</taxon>
        <taxon>Apiales</taxon>
        <taxon>Apiaceae</taxon>
        <taxon>Apioideae</taxon>
        <taxon>apioid superclade</taxon>
        <taxon>Tordylieae</taxon>
        <taxon>Tordyliinae</taxon>
        <taxon>Heracleum</taxon>
    </lineage>
</organism>
<dbReference type="GO" id="GO:0016887">
    <property type="term" value="F:ATP hydrolysis activity"/>
    <property type="evidence" value="ECO:0007669"/>
    <property type="project" value="InterPro"/>
</dbReference>
<dbReference type="InterPro" id="IPR044726">
    <property type="entry name" value="ABCC_6TM_D2"/>
</dbReference>
<keyword evidence="6" id="KW-0677">Repeat</keyword>
<keyword evidence="10 14" id="KW-1133">Transmembrane helix</keyword>
<feature type="transmembrane region" description="Helical" evidence="14">
    <location>
        <begin position="1049"/>
        <end position="1069"/>
    </location>
</feature>
<feature type="transmembrane region" description="Helical" evidence="14">
    <location>
        <begin position="125"/>
        <end position="143"/>
    </location>
</feature>
<keyword evidence="5 14" id="KW-0812">Transmembrane</keyword>
<feature type="transmembrane region" description="Helical" evidence="14">
    <location>
        <begin position="933"/>
        <end position="953"/>
    </location>
</feature>